<feature type="domain" description="DUF7601" evidence="5">
    <location>
        <begin position="2967"/>
        <end position="3065"/>
    </location>
</feature>
<dbReference type="SUPFAM" id="SSF49478">
    <property type="entry name" value="Cna protein B-type domain"/>
    <property type="match status" value="7"/>
</dbReference>
<protein>
    <submittedName>
        <fullName evidence="6">Cna B-type domain-containing protein</fullName>
    </submittedName>
</protein>
<evidence type="ECO:0000259" key="5">
    <source>
        <dbReference type="Pfam" id="PF24547"/>
    </source>
</evidence>
<evidence type="ECO:0000256" key="1">
    <source>
        <dbReference type="SAM" id="MobiDB-lite"/>
    </source>
</evidence>
<dbReference type="InterPro" id="IPR055382">
    <property type="entry name" value="DUF7601"/>
</dbReference>
<evidence type="ECO:0000256" key="2">
    <source>
        <dbReference type="SAM" id="Phobius"/>
    </source>
</evidence>
<dbReference type="RefSeq" id="WP_353423604.1">
    <property type="nucleotide sequence ID" value="NZ_CP117826.1"/>
</dbReference>
<feature type="domain" description="CNA-B" evidence="4">
    <location>
        <begin position="2392"/>
        <end position="2433"/>
    </location>
</feature>
<feature type="domain" description="CNA-B" evidence="4">
    <location>
        <begin position="1791"/>
        <end position="1890"/>
    </location>
</feature>
<feature type="signal peptide" evidence="3">
    <location>
        <begin position="1"/>
        <end position="32"/>
    </location>
</feature>
<dbReference type="Pfam" id="PF24547">
    <property type="entry name" value="DUF7601"/>
    <property type="match status" value="1"/>
</dbReference>
<feature type="region of interest" description="Disordered" evidence="1">
    <location>
        <begin position="46"/>
        <end position="88"/>
    </location>
</feature>
<feature type="transmembrane region" description="Helical" evidence="2">
    <location>
        <begin position="3088"/>
        <end position="3108"/>
    </location>
</feature>
<evidence type="ECO:0000256" key="3">
    <source>
        <dbReference type="SAM" id="SignalP"/>
    </source>
</evidence>
<dbReference type="Pfam" id="PF05738">
    <property type="entry name" value="Cna_B"/>
    <property type="match status" value="7"/>
</dbReference>
<gene>
    <name evidence="6" type="ORF">PUP29_01215</name>
</gene>
<accession>A0AAU8AA05</accession>
<proteinExistence type="predicted"/>
<dbReference type="CDD" id="cd00222">
    <property type="entry name" value="CollagenBindB"/>
    <property type="match status" value="4"/>
</dbReference>
<feature type="domain" description="CNA-B" evidence="4">
    <location>
        <begin position="2667"/>
        <end position="2744"/>
    </location>
</feature>
<evidence type="ECO:0000313" key="6">
    <source>
        <dbReference type="EMBL" id="XCC62577.1"/>
    </source>
</evidence>
<feature type="domain" description="CNA-B" evidence="4">
    <location>
        <begin position="2773"/>
        <end position="2862"/>
    </location>
</feature>
<feature type="domain" description="CNA-B" evidence="4">
    <location>
        <begin position="2464"/>
        <end position="2554"/>
    </location>
</feature>
<keyword evidence="2" id="KW-0812">Transmembrane</keyword>
<dbReference type="InterPro" id="IPR008454">
    <property type="entry name" value="Collagen-bd_Cna-like_B-typ_dom"/>
</dbReference>
<sequence length="3116" mass="347380">MKNKIKNKRFFGFLLAVIMTISIMPLSAIAYADETANEQYAVQIAEDSPQPSSLEEGGETAESPDAPVPEASELPASVGEENEGKTENIPEWTISLKADQDSLRLTGESLPDFSFRLHAELQASAKQTKDTKVRNYIEANLMLPEGMHLSGEFFVLDNQIMADKASVLRIEGLGKDAEIQIKDRAGDQHLSFAIDCPAVQEISDLQYEFIFSGAAFSCTEDMQLSDDAVVLLEISMATFTGQDNIQKTESVKEYLPILAELPGEQFQEKISNITDMGAVAAVPAAIEEQVRIDAYRDAYSQNIFWIDHNNEEKLRPGGEEYPRPKLNFSIDGNTFEELTESNMETLGMEEFPQIDIDTQRGAGNYMLSIGRNTLPSQITYIDSYGDEAAHKVVWKIEPQDVNGYSTVEITDENIGENPSASVTGIGWYYVLTSEFKSDFRIRWGTLGSAPGITNAIKDYFKLVVETNREKQEYQLSKLPAESVVFTVDPSADPNNPTSGTLIIQNIWKYNLDGSSIFCTMEKNDSDAGGITLPVLPQEDYFAVAYDNSAAPNFGSVTDKAHNGGRIYLTLTGKTDYDAYKIWLDEGGEFIAQRPTGEFQLWRYRRGKSYTTAAPIRNTDGTIKTITLNTGEDSQLISFDDLEKYDSEGFEYIYVIREYLDSKTAEGAAANSYEQVFGTVAEDGSIGDHIDQNGEIVEAGERPSGNTFLYDGGTLSNRIVGTISVPVSKTWKAAAFQSGFEDVRIQLTLESRIAGSTGEWKTTSASQEIDGFFAENLTVTMQQSMPEYDALGRKLEYRWIETAVYQGEGSTDNLLVPDETGGVFTLQQDGRQIDYRSSSVVQTDGSTLVTNSIANTIDYETTKIWMNGEGEPTEAPAGESATFHIYRSIGGEQIGDPVALFTMDGTADETPVLVNEELGIYAQETEPWISEVTALAEYDAEGRQYEYILLEAGTRGTYIPNYETQRNEEGYQTTVYNAPGVGNYIMVRKIWTDDSDNAHRLPVTVAVYSRVDKYGYQSNQKITEVTLGNGVWYKIAGIGRLQPEEVYILETAVGDTPVPFTTYYLNGEAEPNYSEPQAPVEYRGNNDDYTAIQYETQYHRYDATYSREKIAGELCYTVINRRLGNIDLTVTKNWVDGAGENRQKIQNELERLFAEEGVALFPALRLDFAEGTAQSYYRITRNGLDSTDAVTVGNQDDMVAVKNSAGQPESSVQRLDISVPESEYTFFNLPKYDRNGSVVQYDVHEIWVDESGNAISMERIQKKYPALYSLLTEYETSYKQTEYTVGELHAADSQTIAVTNRLQGTKDVLWHKQWEDDYNYQSNYRPDIYLDIYQTSHISADKLETVLYRANYKWTYSSLDPGSDPDGLYDKQNHWHAEITRLPKYDALGYEIMYYASEHTAVNSQDFDYLPVGYSIPNGDEGLATIRIGTEYDVEAEYQGEEYVQNIGSLIGSEEPYYALIEEGTFTNTIAAPVTVQGQKRWNNLSAGFPAEDLPAVTFSLDRQYTDRNGAIQKTEGIATLTITDWASFYNNGSYIFQMEYMGKNSMSTDPDGKIVVSGESSDAQRLPKYTEDGRLYTYILRETSVTWPNGSAPDSTLVFGTPTINNYIVTNFYDSIQGALKVKKLMELPVGADGKPEAYPAVRFELSRTYTVYDANGNPKGESVPEVVERQIWSSEEMREVYEASRNITVEKEFTFEGLDIYAPNGSQYSYAVTEIKTYLGDYETWAVSGSITADEAQTVKKDENKRESVSALALTMNQDGGRGETAENVAVAATFINAPVKDGRETVTLTGTKVWDDFGNAFQLRPEEINITVSRYANQQPGQGNGIGELVLPEEQYEIVWDKGSDGNKWTYAISGKAGTGELERYAPNGMPWEYVVTETAHQGSENVYTVSPANGRVTEQSQQETEITMYDLRNTIATSVPYSKTWIDADGAVITEDYLGIELTVSFKLQVAERTDGNTGAWQDAEEYFSNHLDDAVYRAIFADYAFEQKKTGRINDSTVWGAEGRFSGLPYLIRENGASDETIRLAYRIIETEISYGSTTQTVTVHDVNETGYTYEFTAGLFSPAYKDPQGEWAESNLNTTRNIYNRMETTELVAKKIWSGDNDNIYATRPETERKKYDWEVSFIIQRSANEGQTWENVAVYGADGTREDLVVTVYGTNQEASAQAIASGLPKTAEAGGAAYLYRARELQPGYTVSAGQVSNEDIIGDGALYYDAYTTTYPNGTTAQNTLNQTAVYVSKVWNPSTTPAPVTMELQYKGADGRWRSFENRALVVLDGTADTPGKVYYEYESWKGVWNGVPEVIRGSALTQDGKTQYRVVETLPSGYVQESGTVQTREDGAIEYHYTNVAETSFGVEKKWYGVSAVQQGNVVVGLWRTTGDKEEAVPVEDENGTQLKRTLTAVGSWKASFEGLPRYSESGAAYTYFARELTIGGKPAKDAGFFIYHEDTESKTVIANIGKRDISSTKTWRDDQNAYGTRPEELTLTLYRSISGGTEETVDAEPVWEKNGDIWKYSYTGLPVTDHAGNTYAYRVEEAVPGEYAGKQEDFALTNTLEDEIDIPVTKVWKDGGNADGLRPDSITVALYADGVEVRRETVTAGNIIQEFWKALTGQGDIWSYTFTGLPEYDASGKRITYTVKEFDIPPEYRSETDGFTIINTLQVELPVLKVWGGVPEDEQGEIAVGLYRKTNEAEEAEKVCDEQGAHMTLKLHEDNQWQDVFRELPRFDEEGNRHLYFAQELAVGEKPIEETEYIVHSTTDDHGTSIANIAATEVSGVKRWKDNSNAYGTRPEELTLTLYRSISGGEDEKVDEEPIWDKRGDTWLYRYTGLPMTDDAGNPYTYHVEEAVPEGYVGEQDGQNFTNILSKVIDIPVVKIWNDNGNAFGTRPETIRIILYANGTEAASAEIGIGKEGVRQKNMGDSWEYSFTGLPQYDENGVEIVYTIAEADVPDGYDAYYHGFTVENVQKGNLSVSKSVTGNGGEQDRDFHFTVRTDDVSIDGIYGDMVFQSGTARLTLKHGETVTALGLPAGTGYTVIEDEAEDYRVTAQGNEGTIMPGDTVKAIFENYRTPPAEQTEDGENPKTGETNEMFCYMILLLTALPVLTVCIFVKQKRRHTK</sequence>
<feature type="domain" description="CNA-B" evidence="4">
    <location>
        <begin position="2870"/>
        <end position="2963"/>
    </location>
</feature>
<dbReference type="EMBL" id="CP117826">
    <property type="protein sequence ID" value="XCC62577.1"/>
    <property type="molecule type" value="Genomic_DNA"/>
</dbReference>
<keyword evidence="2" id="KW-0472">Membrane</keyword>
<feature type="chain" id="PRO_5043817977" evidence="3">
    <location>
        <begin position="33"/>
        <end position="3116"/>
    </location>
</feature>
<reference evidence="6" key="1">
    <citation type="submission" date="2023-02" db="EMBL/GenBank/DDBJ databases">
        <title>Gut commensal Christensenella minuta modulates host metabolism via a new class of secondary bile acids.</title>
        <authorList>
            <person name="Liu C."/>
        </authorList>
    </citation>
    <scope>NUCLEOTIDE SEQUENCE</scope>
    <source>
        <strain evidence="6">CA70</strain>
    </source>
</reference>
<name>A0AAU8AA05_9FIRM</name>
<evidence type="ECO:0000259" key="4">
    <source>
        <dbReference type="Pfam" id="PF05738"/>
    </source>
</evidence>
<dbReference type="Gene3D" id="2.60.40.1140">
    <property type="entry name" value="Collagen-binding surface protein Cna, B-type domain"/>
    <property type="match status" value="10"/>
</dbReference>
<keyword evidence="3" id="KW-0732">Signal</keyword>
<feature type="domain" description="CNA-B" evidence="4">
    <location>
        <begin position="2561"/>
        <end position="2659"/>
    </location>
</feature>
<keyword evidence="2" id="KW-1133">Transmembrane helix</keyword>
<organism evidence="6">
    <name type="scientific">Christensenella massiliensis</name>
    <dbReference type="NCBI Taxonomy" id="1805714"/>
    <lineage>
        <taxon>Bacteria</taxon>
        <taxon>Bacillati</taxon>
        <taxon>Bacillota</taxon>
        <taxon>Clostridia</taxon>
        <taxon>Christensenellales</taxon>
        <taxon>Christensenellaceae</taxon>
        <taxon>Christensenella</taxon>
    </lineage>
</organism>